<dbReference type="EMBL" id="CAEZTO010000001">
    <property type="protein sequence ID" value="CAB4561461.1"/>
    <property type="molecule type" value="Genomic_DNA"/>
</dbReference>
<dbReference type="AlphaFoldDB" id="A0A6J6DBX3"/>
<protein>
    <submittedName>
        <fullName evidence="1">Unannotated protein</fullName>
    </submittedName>
</protein>
<accession>A0A6J6DBX3</accession>
<name>A0A6J6DBX3_9ZZZZ</name>
<proteinExistence type="predicted"/>
<reference evidence="1" key="1">
    <citation type="submission" date="2020-05" db="EMBL/GenBank/DDBJ databases">
        <authorList>
            <person name="Chiriac C."/>
            <person name="Salcher M."/>
            <person name="Ghai R."/>
            <person name="Kavagutti S V."/>
        </authorList>
    </citation>
    <scope>NUCLEOTIDE SEQUENCE</scope>
</reference>
<gene>
    <name evidence="1" type="ORF">UFOPK1693_00050</name>
</gene>
<sequence length="65" mass="6907">MLGQELISAIRSTHRTDGARATRVLRDPTGQVINISINRHPALCRGVALGNICERVTGLGLSGRG</sequence>
<evidence type="ECO:0000313" key="1">
    <source>
        <dbReference type="EMBL" id="CAB4561461.1"/>
    </source>
</evidence>
<organism evidence="1">
    <name type="scientific">freshwater metagenome</name>
    <dbReference type="NCBI Taxonomy" id="449393"/>
    <lineage>
        <taxon>unclassified sequences</taxon>
        <taxon>metagenomes</taxon>
        <taxon>ecological metagenomes</taxon>
    </lineage>
</organism>